<evidence type="ECO:0000256" key="1">
    <source>
        <dbReference type="ARBA" id="ARBA00004651"/>
    </source>
</evidence>
<dbReference type="RefSeq" id="WP_317083198.1">
    <property type="nucleotide sequence ID" value="NZ_CP136594.1"/>
</dbReference>
<evidence type="ECO:0000256" key="2">
    <source>
        <dbReference type="ARBA" id="ARBA00009784"/>
    </source>
</evidence>
<dbReference type="Proteomes" id="UP001302429">
    <property type="component" value="Chromosome"/>
</dbReference>
<keyword evidence="9" id="KW-1185">Reference proteome</keyword>
<gene>
    <name evidence="8" type="ORF">RB602_04095</name>
</gene>
<dbReference type="Pfam" id="PF01914">
    <property type="entry name" value="MarC"/>
    <property type="match status" value="1"/>
</dbReference>
<evidence type="ECO:0000313" key="9">
    <source>
        <dbReference type="Proteomes" id="UP001302429"/>
    </source>
</evidence>
<dbReference type="KEGG" id="acoa:RB602_04095"/>
<accession>A0AA97I2N0</accession>
<reference evidence="8 9" key="1">
    <citation type="submission" date="2023-10" db="EMBL/GenBank/DDBJ databases">
        <title>Complete genome sequence of a Sphingomonadaceae bacterium.</title>
        <authorList>
            <person name="Yan C."/>
        </authorList>
    </citation>
    <scope>NUCLEOTIDE SEQUENCE [LARGE SCALE GENOMIC DNA]</scope>
    <source>
        <strain evidence="8 9">SCSIO 66989</strain>
    </source>
</reference>
<feature type="transmembrane region" description="Helical" evidence="7">
    <location>
        <begin position="6"/>
        <end position="27"/>
    </location>
</feature>
<dbReference type="InterPro" id="IPR002771">
    <property type="entry name" value="Multi_antbiot-R_MarC"/>
</dbReference>
<keyword evidence="5 7" id="KW-1133">Transmembrane helix</keyword>
<evidence type="ECO:0000256" key="6">
    <source>
        <dbReference type="ARBA" id="ARBA00023136"/>
    </source>
</evidence>
<evidence type="ECO:0000256" key="4">
    <source>
        <dbReference type="ARBA" id="ARBA00022692"/>
    </source>
</evidence>
<dbReference type="PANTHER" id="PTHR33508:SF1">
    <property type="entry name" value="UPF0056 MEMBRANE PROTEIN YHCE"/>
    <property type="match status" value="1"/>
</dbReference>
<name>A0AA97I2N0_9SPHN</name>
<dbReference type="NCBIfam" id="TIGR00427">
    <property type="entry name" value="NAAT family transporter"/>
    <property type="match status" value="1"/>
</dbReference>
<feature type="transmembrane region" description="Helical" evidence="7">
    <location>
        <begin position="39"/>
        <end position="59"/>
    </location>
</feature>
<keyword evidence="4 7" id="KW-0812">Transmembrane</keyword>
<comment type="subcellular location">
    <subcellularLocation>
        <location evidence="1 7">Cell membrane</location>
        <topology evidence="1 7">Multi-pass membrane protein</topology>
    </subcellularLocation>
</comment>
<organism evidence="8 9">
    <name type="scientific">Alterisphingorhabdus coralli</name>
    <dbReference type="NCBI Taxonomy" id="3071408"/>
    <lineage>
        <taxon>Bacteria</taxon>
        <taxon>Pseudomonadati</taxon>
        <taxon>Pseudomonadota</taxon>
        <taxon>Alphaproteobacteria</taxon>
        <taxon>Sphingomonadales</taxon>
        <taxon>Sphingomonadaceae</taxon>
        <taxon>Alterisphingorhabdus (ex Yan et al. 2024)</taxon>
    </lineage>
</organism>
<keyword evidence="3" id="KW-1003">Cell membrane</keyword>
<keyword evidence="6 7" id="KW-0472">Membrane</keyword>
<dbReference type="PANTHER" id="PTHR33508">
    <property type="entry name" value="UPF0056 MEMBRANE PROTEIN YHCE"/>
    <property type="match status" value="1"/>
</dbReference>
<sequence>MNYSIWDLIVIFVVVCGPTKAIALFAAKGQQMTSGERRQTVITAIMTSSIILFTFMFFGERILGIFHVSVPALEVAGGIILFVFALDLVLGESHDHAEDDAAASSSKDIALYPLAMPMLATPQAIVAIVVVNARLPDLAAKANALIALGAVMVFNLVVLMGMAFAMDRGGESKKNARSEVILRIVAIMFCGFAVELVLLGLRDLGIAPPVDLPHG</sequence>
<feature type="transmembrane region" description="Helical" evidence="7">
    <location>
        <begin position="145"/>
        <end position="168"/>
    </location>
</feature>
<evidence type="ECO:0000256" key="5">
    <source>
        <dbReference type="ARBA" id="ARBA00022989"/>
    </source>
</evidence>
<proteinExistence type="inferred from homology"/>
<feature type="transmembrane region" description="Helical" evidence="7">
    <location>
        <begin position="65"/>
        <end position="90"/>
    </location>
</feature>
<feature type="transmembrane region" description="Helical" evidence="7">
    <location>
        <begin position="180"/>
        <end position="201"/>
    </location>
</feature>
<protein>
    <recommendedName>
        <fullName evidence="7">UPF0056 membrane protein</fullName>
    </recommendedName>
</protein>
<dbReference type="GO" id="GO:0005886">
    <property type="term" value="C:plasma membrane"/>
    <property type="evidence" value="ECO:0007669"/>
    <property type="project" value="UniProtKB-SubCell"/>
</dbReference>
<evidence type="ECO:0000256" key="3">
    <source>
        <dbReference type="ARBA" id="ARBA00022475"/>
    </source>
</evidence>
<evidence type="ECO:0000256" key="7">
    <source>
        <dbReference type="RuleBase" id="RU362048"/>
    </source>
</evidence>
<evidence type="ECO:0000313" key="8">
    <source>
        <dbReference type="EMBL" id="WOE75905.1"/>
    </source>
</evidence>
<comment type="similarity">
    <text evidence="2 7">Belongs to the UPF0056 (MarC) family.</text>
</comment>
<dbReference type="EMBL" id="CP136594">
    <property type="protein sequence ID" value="WOE75905.1"/>
    <property type="molecule type" value="Genomic_DNA"/>
</dbReference>
<dbReference type="AlphaFoldDB" id="A0AA97I2N0"/>
<feature type="transmembrane region" description="Helical" evidence="7">
    <location>
        <begin position="111"/>
        <end position="133"/>
    </location>
</feature>